<protein>
    <submittedName>
        <fullName evidence="1">Uncharacterized protein</fullName>
    </submittedName>
</protein>
<reference evidence="1 2" key="1">
    <citation type="submission" date="2016-07" db="EMBL/GenBank/DDBJ databases">
        <authorList>
            <person name="Ambulkar S."/>
            <person name="Bapat J.P."/>
            <person name="Board N.L."/>
            <person name="Bracha T.W."/>
            <person name="Byeon E."/>
            <person name="Chang J."/>
            <person name="Couzens C.K."/>
            <person name="Dorsey D.M."/>
            <person name="Eghbali A."/>
            <person name="Escueta D.P."/>
            <person name="Fanton A.G."/>
            <person name="Fernandez L.A."/>
            <person name="Guy S.E."/>
            <person name="Harman T.S."/>
            <person name="Hawkins B.L."/>
            <person name="Hollingsworth D.R."/>
            <person name="Hu A.S."/>
            <person name="Knight E.A."/>
            <person name="Lum G.R."/>
            <person name="Modi R.N."/>
            <person name="Narala R.V."/>
            <person name="Park J.Y."/>
            <person name="Parkhurst M.J."/>
            <person name="Tahami K."/>
            <person name="Tjitro A.M."/>
            <person name="Westeinde E.A."/>
            <person name="Yu M.E."/>
            <person name="Cohen L.B."/>
            <person name="Riley E."/>
            <person name="Pogliano K."/>
            <person name="Pogliano J."/>
            <person name="Butler M."/>
            <person name="Warner M.H."/>
            <person name="Garlena R.A."/>
            <person name="Russell D.A."/>
            <person name="Pope W.H."/>
            <person name="Jacobs-Sera D."/>
            <person name="Hendrix R.W."/>
            <person name="Hatfull G.F."/>
        </authorList>
    </citation>
    <scope>NUCLEOTIDE SEQUENCE [LARGE SCALE GENOMIC DNA]</scope>
</reference>
<accession>A0A1D8EXS3</accession>
<name>A0A1D8EXS3_9CAUD</name>
<dbReference type="Proteomes" id="UP000221399">
    <property type="component" value="Genome"/>
</dbReference>
<gene>
    <name evidence="1" type="ORF">SEA_KERSH_42</name>
</gene>
<evidence type="ECO:0000313" key="1">
    <source>
        <dbReference type="EMBL" id="AOT26028.1"/>
    </source>
</evidence>
<proteinExistence type="predicted"/>
<keyword evidence="2" id="KW-1185">Reference proteome</keyword>
<evidence type="ECO:0000313" key="2">
    <source>
        <dbReference type="Proteomes" id="UP000221399"/>
    </source>
</evidence>
<dbReference type="EMBL" id="KX610764">
    <property type="protein sequence ID" value="AOT26028.1"/>
    <property type="molecule type" value="Genomic_DNA"/>
</dbReference>
<organism evidence="1 2">
    <name type="scientific">Mycobacterium phage Kersh</name>
    <dbReference type="NCBI Taxonomy" id="1897501"/>
    <lineage>
        <taxon>Viruses</taxon>
        <taxon>Duplodnaviria</taxon>
        <taxon>Heunggongvirae</taxon>
        <taxon>Uroviricota</taxon>
        <taxon>Caudoviricetes</taxon>
        <taxon>Gracegardnervirinae</taxon>
        <taxon>Cheoctovirus</taxon>
        <taxon>Cheoctovirus kersh</taxon>
    </lineage>
</organism>
<sequence>MGEPEDPTELAGVADADTMSSYAWSVEDPTINSELIDAGWQFLNAAMNTYPNCP</sequence>